<evidence type="ECO:0000256" key="1">
    <source>
        <dbReference type="SAM" id="MobiDB-lite"/>
    </source>
</evidence>
<proteinExistence type="predicted"/>
<feature type="region of interest" description="Disordered" evidence="1">
    <location>
        <begin position="633"/>
        <end position="657"/>
    </location>
</feature>
<keyword evidence="3" id="KW-1185">Reference proteome</keyword>
<reference evidence="2 3" key="1">
    <citation type="journal article" date="2019" name="PLoS ONE">
        <title>Comparative genome analysis indicates high evolutionary potential of pathogenicity genes in Colletotrichum tanaceti.</title>
        <authorList>
            <person name="Lelwala R.V."/>
            <person name="Korhonen P.K."/>
            <person name="Young N.D."/>
            <person name="Scott J.B."/>
            <person name="Ades P.A."/>
            <person name="Gasser R.B."/>
            <person name="Taylor P.W.J."/>
        </authorList>
    </citation>
    <scope>NUCLEOTIDE SEQUENCE [LARGE SCALE GENOMIC DNA]</scope>
    <source>
        <strain evidence="2">BRIP57314</strain>
    </source>
</reference>
<dbReference type="EMBL" id="PJEX01000073">
    <property type="protein sequence ID" value="TKW56299.1"/>
    <property type="molecule type" value="Genomic_DNA"/>
</dbReference>
<name>A0A4U6XL02_9PEZI</name>
<accession>A0A4U6XL02</accession>
<gene>
    <name evidence="2" type="ORF">CTA1_11953</name>
</gene>
<organism evidence="2 3">
    <name type="scientific">Colletotrichum tanaceti</name>
    <dbReference type="NCBI Taxonomy" id="1306861"/>
    <lineage>
        <taxon>Eukaryota</taxon>
        <taxon>Fungi</taxon>
        <taxon>Dikarya</taxon>
        <taxon>Ascomycota</taxon>
        <taxon>Pezizomycotina</taxon>
        <taxon>Sordariomycetes</taxon>
        <taxon>Hypocreomycetidae</taxon>
        <taxon>Glomerellales</taxon>
        <taxon>Glomerellaceae</taxon>
        <taxon>Colletotrichum</taxon>
        <taxon>Colletotrichum destructivum species complex</taxon>
    </lineage>
</organism>
<comment type="caution">
    <text evidence="2">The sequence shown here is derived from an EMBL/GenBank/DDBJ whole genome shotgun (WGS) entry which is preliminary data.</text>
</comment>
<evidence type="ECO:0000313" key="3">
    <source>
        <dbReference type="Proteomes" id="UP000310108"/>
    </source>
</evidence>
<sequence length="917" mass="97975">MTLGECHGRGVIAGPVLLGDLFPVQRRRLAGEDLLLQEVAFGHGDVRAGPEEDHLVERLGQLLDERDISRPRQALQREAEDAPRLSLPRLLLLRERAVVVLDLDEDERELLHGHGEGEDDAFALGLGGSGRRARNLLARAREAGGDVGKGDLEVADELGQGVHVLAREDAKQLLQRRVLPVGRGALELAGEEPSFCVVAVGEIHLQRADDQGAVDADGAGLLGGELDADGELGHPDGGHDVHQRVVGAVGREQGVEVGQLQLHGLGGERPAPPLVVGDVGPDDRRRLQGHDVVGRLEVDVAPELQDVGAPGDVSRVQQLQLVQPYRGHHLVAGARRGALQLARDGNVLPVPEGDPDGCVAQRQGDALGEALLRGILAEQAREPDGVDGGLAGALKRSDLGEGLAEGMDVEGHDALVLEVPDLAQELQPPGRPLQPSVDGDMLPLGSEMELQFDVDLEARQGRALADGQRQLPGDDCLGQVAKDLCVVILHVGGAVAVVVLHRRREPVHDPVGDVLDRQAGRRLEEQGHVRLRDGQARLLADHGLVREFHVLGHLGGASRQGGGGGAHDPDVKHVRGVQVLLDEVGQRLDALALDRDDALKTEDGAVELGLHPRAASAQRVGVVAVVGGGLGRPDLDRDVGQEGNDPPGHAPEAESDGVAKVREGQGDHRLEVQSEEDGLEVEVVAAEVDLVGDGIAKLALEGVGGRAEREMRRVDDETIDIPRGRGCGYLGGGGLQALSEPQQPSDRPINYLEAFGRLQGDGRERDSVREELPREHVDLVHLDRHRRAFEDRHLILLRHQIADTTCLLRPLLLLLLRFLKLPENVSASSLAQVGYRVLLHGHKLVNNIAPAGLGFFFLFRAQGGGFHELEGDSHVGVALVLELGLTALRPGGFGVEELDVDPRHLLGAVLEGRRVSY</sequence>
<dbReference type="Proteomes" id="UP000310108">
    <property type="component" value="Unassembled WGS sequence"/>
</dbReference>
<evidence type="ECO:0000313" key="2">
    <source>
        <dbReference type="EMBL" id="TKW56299.1"/>
    </source>
</evidence>
<dbReference type="AlphaFoldDB" id="A0A4U6XL02"/>
<protein>
    <submittedName>
        <fullName evidence="2">Uncharacterized protein</fullName>
    </submittedName>
</protein>